<dbReference type="InterPro" id="IPR008954">
    <property type="entry name" value="Moesin_tail_sf"/>
</dbReference>
<reference evidence="8" key="1">
    <citation type="submission" date="2021-04" db="EMBL/GenBank/DDBJ databases">
        <authorList>
            <consortium name="Wellcome Sanger Institute Data Sharing"/>
        </authorList>
    </citation>
    <scope>NUCLEOTIDE SEQUENCE [LARGE SCALE GENOMIC DNA]</scope>
</reference>
<feature type="binding site" evidence="4">
    <location>
        <position position="293"/>
    </location>
    <ligand>
        <name>a 1,2-diacyl-sn-glycero-3-phospho-(1D-myo-inositol)</name>
        <dbReference type="ChEBI" id="CHEBI:57880"/>
    </ligand>
</feature>
<feature type="compositionally biased region" description="Basic and acidic residues" evidence="6">
    <location>
        <begin position="516"/>
        <end position="536"/>
    </location>
</feature>
<dbReference type="InterPro" id="IPR046810">
    <property type="entry name" value="ERM_helical"/>
</dbReference>
<comment type="subcellular location">
    <subcellularLocation>
        <location evidence="1">Cell membrane</location>
        <topology evidence="1">Peripheral membrane protein</topology>
    </subcellularLocation>
</comment>
<feature type="region of interest" description="Disordered" evidence="6">
    <location>
        <begin position="487"/>
        <end position="539"/>
    </location>
</feature>
<dbReference type="Ensembl" id="ENSATET00000058845.2">
    <property type="protein sequence ID" value="ENSATEP00000044959.1"/>
    <property type="gene ID" value="ENSATEG00000011185.3"/>
</dbReference>
<dbReference type="PROSITE" id="PS00661">
    <property type="entry name" value="FERM_2"/>
    <property type="match status" value="1"/>
</dbReference>
<dbReference type="Gene3D" id="2.30.29.30">
    <property type="entry name" value="Pleckstrin-homology domain (PH domain)/Phosphotyrosine-binding domain (PTB)"/>
    <property type="match status" value="1"/>
</dbReference>
<evidence type="ECO:0000256" key="2">
    <source>
        <dbReference type="ARBA" id="ARBA00022475"/>
    </source>
</evidence>
<dbReference type="InterPro" id="IPR014352">
    <property type="entry name" value="FERM/acyl-CoA-bd_prot_sf"/>
</dbReference>
<keyword evidence="5" id="KW-0175">Coiled coil</keyword>
<dbReference type="FunFam" id="1.20.5.450:FF:000001">
    <property type="entry name" value="radixin isoform X2"/>
    <property type="match status" value="1"/>
</dbReference>
<evidence type="ECO:0000313" key="9">
    <source>
        <dbReference type="Proteomes" id="UP000265040"/>
    </source>
</evidence>
<dbReference type="InterPro" id="IPR041789">
    <property type="entry name" value="ERM_FERM_C"/>
</dbReference>
<dbReference type="Proteomes" id="UP000265040">
    <property type="component" value="Chromosome 14"/>
</dbReference>
<dbReference type="InterPro" id="IPR011174">
    <property type="entry name" value="ERM"/>
</dbReference>
<dbReference type="CDD" id="cd14473">
    <property type="entry name" value="FERM_B-lobe"/>
    <property type="match status" value="1"/>
</dbReference>
<dbReference type="Gene3D" id="1.20.5.450">
    <property type="match status" value="1"/>
</dbReference>
<dbReference type="InterPro" id="IPR018980">
    <property type="entry name" value="FERM_PH-like_C"/>
</dbReference>
<dbReference type="InterPro" id="IPR000299">
    <property type="entry name" value="FERM_domain"/>
</dbReference>
<evidence type="ECO:0000256" key="3">
    <source>
        <dbReference type="ARBA" id="ARBA00023136"/>
    </source>
</evidence>
<dbReference type="Pfam" id="PF09379">
    <property type="entry name" value="FERM_N"/>
    <property type="match status" value="1"/>
</dbReference>
<dbReference type="SUPFAM" id="SSF50729">
    <property type="entry name" value="PH domain-like"/>
    <property type="match status" value="1"/>
</dbReference>
<protein>
    <recommendedName>
        <fullName evidence="7">FERM domain-containing protein</fullName>
    </recommendedName>
</protein>
<feature type="compositionally biased region" description="Low complexity" evidence="6">
    <location>
        <begin position="505"/>
        <end position="515"/>
    </location>
</feature>
<feature type="coiled-coil region" evidence="5">
    <location>
        <begin position="173"/>
        <end position="200"/>
    </location>
</feature>
<dbReference type="CDD" id="cd17187">
    <property type="entry name" value="FERM_F1_ERM"/>
    <property type="match status" value="1"/>
</dbReference>
<dbReference type="PRINTS" id="PR00661">
    <property type="entry name" value="ERMFAMILY"/>
</dbReference>
<feature type="region of interest" description="Disordered" evidence="6">
    <location>
        <begin position="373"/>
        <end position="410"/>
    </location>
</feature>
<dbReference type="SUPFAM" id="SSF48678">
    <property type="entry name" value="Moesin tail domain"/>
    <property type="match status" value="1"/>
</dbReference>
<dbReference type="GO" id="GO:0003779">
    <property type="term" value="F:actin binding"/>
    <property type="evidence" value="ECO:0007669"/>
    <property type="project" value="InterPro"/>
</dbReference>
<dbReference type="Pfam" id="PF20492">
    <property type="entry name" value="ERM_helical"/>
    <property type="match status" value="1"/>
</dbReference>
<dbReference type="InterPro" id="IPR019747">
    <property type="entry name" value="FERM_CS"/>
</dbReference>
<dbReference type="PRINTS" id="PR00935">
    <property type="entry name" value="BAND41"/>
</dbReference>
<dbReference type="Pfam" id="PF09380">
    <property type="entry name" value="FERM_C"/>
    <property type="match status" value="1"/>
</dbReference>
<dbReference type="PANTHER" id="PTHR23281">
    <property type="entry name" value="MERLIN/MOESIN/EZRIN/RADIXIN"/>
    <property type="match status" value="1"/>
</dbReference>
<dbReference type="Pfam" id="PF00769">
    <property type="entry name" value="ERM_C"/>
    <property type="match status" value="1"/>
</dbReference>
<dbReference type="CDD" id="cd13194">
    <property type="entry name" value="FERM_C_ERM"/>
    <property type="match status" value="1"/>
</dbReference>
<reference evidence="8" key="2">
    <citation type="submission" date="2025-08" db="UniProtKB">
        <authorList>
            <consortium name="Ensembl"/>
        </authorList>
    </citation>
    <scope>IDENTIFICATION</scope>
</reference>
<evidence type="ECO:0000256" key="1">
    <source>
        <dbReference type="ARBA" id="ARBA00004202"/>
    </source>
</evidence>
<evidence type="ECO:0000259" key="7">
    <source>
        <dbReference type="PROSITE" id="PS50057"/>
    </source>
</evidence>
<dbReference type="SMART" id="SM01196">
    <property type="entry name" value="FERM_C"/>
    <property type="match status" value="1"/>
</dbReference>
<evidence type="ECO:0000256" key="5">
    <source>
        <dbReference type="SAM" id="Coils"/>
    </source>
</evidence>
<evidence type="ECO:0000256" key="6">
    <source>
        <dbReference type="SAM" id="MobiDB-lite"/>
    </source>
</evidence>
<dbReference type="InterPro" id="IPR019748">
    <property type="entry name" value="FERM_central"/>
</dbReference>
<dbReference type="FunFam" id="3.10.20.90:FF:000013">
    <property type="entry name" value="radixin isoform X1"/>
    <property type="match status" value="1"/>
</dbReference>
<dbReference type="InterPro" id="IPR018979">
    <property type="entry name" value="FERM_N"/>
</dbReference>
<dbReference type="FunFam" id="1.20.80.10:FF:000002">
    <property type="entry name" value="radixin isoform X1"/>
    <property type="match status" value="1"/>
</dbReference>
<keyword evidence="3" id="KW-0472">Membrane</keyword>
<organism evidence="8 9">
    <name type="scientific">Anabas testudineus</name>
    <name type="common">Climbing perch</name>
    <name type="synonym">Anthias testudineus</name>
    <dbReference type="NCBI Taxonomy" id="64144"/>
    <lineage>
        <taxon>Eukaryota</taxon>
        <taxon>Metazoa</taxon>
        <taxon>Chordata</taxon>
        <taxon>Craniata</taxon>
        <taxon>Vertebrata</taxon>
        <taxon>Euteleostomi</taxon>
        <taxon>Actinopterygii</taxon>
        <taxon>Neopterygii</taxon>
        <taxon>Teleostei</taxon>
        <taxon>Neoteleostei</taxon>
        <taxon>Acanthomorphata</taxon>
        <taxon>Anabantaria</taxon>
        <taxon>Anabantiformes</taxon>
        <taxon>Anabantoidei</taxon>
        <taxon>Anabantidae</taxon>
        <taxon>Anabas</taxon>
    </lineage>
</organism>
<proteinExistence type="predicted"/>
<dbReference type="GeneTree" id="ENSGT01090000260082"/>
<feature type="binding site" evidence="4">
    <location>
        <begin position="75"/>
        <end position="78"/>
    </location>
    <ligand>
        <name>a 1,2-diacyl-sn-glycero-3-phospho-(1D-myo-inositol)</name>
        <dbReference type="ChEBI" id="CHEBI:57880"/>
    </ligand>
</feature>
<dbReference type="Gene3D" id="3.10.20.90">
    <property type="entry name" value="Phosphatidylinositol 3-kinase Catalytic Subunit, Chain A, domain 1"/>
    <property type="match status" value="1"/>
</dbReference>
<dbReference type="InterPro" id="IPR011259">
    <property type="entry name" value="ERM_C_dom"/>
</dbReference>
<feature type="compositionally biased region" description="Basic and acidic residues" evidence="6">
    <location>
        <begin position="388"/>
        <end position="410"/>
    </location>
</feature>
<sequence length="594" mass="69888">MIKLNLPRNESLPISSFLQISVRVTTMDAELEFAIQPNTTGKQLFDQVVKTIGLREVWYFGLQYQDTKGFSTWLKLNKKVTAQDVRKESPLLFKFRAKFFPEDVSEELIQDATQRLFFLQVKEGILNDDIYCPPETAVLLASYAVQAKYADYNKEVHTPGYLNNEHLLPQRVLDQHKLSKEQWEERIQVWHEEHKSMMREESMMEYLKIAQDLEMYGVNYFNIKNKKGTELWLGVDALGLNIYEQNDKMTPKIGFPWSEIRNISFNDKKFVIKPIDKKAPDFVFYAPRLRINKRILALCMGNHELYMRRRKPDTIEVQQMKAQAREEKNHKKMERALLENEKRKREVAEKEKEKIEKEKEELMERLKQIEEQTKKAQQELEEQTQKALELEQERKRAQEEAERLESDLKSAEDAKMALLQQSESQMKNQEHLATELAELTSKISLLEDAKKKKEDEANEWQQKATMVQEDLEKTKEELKNKVLVAHVQEPLNAENEHDENDESSAEASAEFTDAATYKDRSEEERMTETEKNERLQKHLLALSSELANARDESKKTVNDIIHAENMKAGRDKYKTLRQIRSGNTKQRIDEFECM</sequence>
<dbReference type="InterPro" id="IPR011993">
    <property type="entry name" value="PH-like_dom_sf"/>
</dbReference>
<dbReference type="Gene3D" id="6.10.360.10">
    <property type="match status" value="1"/>
</dbReference>
<dbReference type="FunFam" id="2.30.29.30:FF:000003">
    <property type="entry name" value="Radixin isoform 1"/>
    <property type="match status" value="1"/>
</dbReference>
<dbReference type="InterPro" id="IPR029071">
    <property type="entry name" value="Ubiquitin-like_domsf"/>
</dbReference>
<dbReference type="SUPFAM" id="SSF54236">
    <property type="entry name" value="Ubiquitin-like"/>
    <property type="match status" value="1"/>
</dbReference>
<keyword evidence="9" id="KW-1185">Reference proteome</keyword>
<dbReference type="PIRSF" id="PIRSF002305">
    <property type="entry name" value="ERM"/>
    <property type="match status" value="1"/>
</dbReference>
<dbReference type="Pfam" id="PF00373">
    <property type="entry name" value="FERM_M"/>
    <property type="match status" value="1"/>
</dbReference>
<evidence type="ECO:0000313" key="8">
    <source>
        <dbReference type="Ensembl" id="ENSATEP00000044959.1"/>
    </source>
</evidence>
<dbReference type="SUPFAM" id="SSF47031">
    <property type="entry name" value="Second domain of FERM"/>
    <property type="match status" value="1"/>
</dbReference>
<dbReference type="InterPro" id="IPR000798">
    <property type="entry name" value="Ez/rad/moesin-like"/>
</dbReference>
<accession>A0A7N6A8H8</accession>
<evidence type="ECO:0000256" key="4">
    <source>
        <dbReference type="PIRSR" id="PIRSR002305-1"/>
    </source>
</evidence>
<name>A0A7N6A8H8_ANATE</name>
<feature type="domain" description="FERM" evidence="7">
    <location>
        <begin position="20"/>
        <end position="310"/>
    </location>
</feature>
<keyword evidence="2" id="KW-1003">Cell membrane</keyword>
<dbReference type="AlphaFoldDB" id="A0A7N6A8H8"/>
<dbReference type="InterPro" id="IPR035963">
    <property type="entry name" value="FERM_2"/>
</dbReference>
<dbReference type="SMART" id="SM00295">
    <property type="entry name" value="B41"/>
    <property type="match status" value="1"/>
</dbReference>
<dbReference type="Gene3D" id="1.20.80.10">
    <property type="match status" value="1"/>
</dbReference>
<dbReference type="OrthoDB" id="6018897at2759"/>
<dbReference type="GO" id="GO:0005886">
    <property type="term" value="C:plasma membrane"/>
    <property type="evidence" value="ECO:0007669"/>
    <property type="project" value="UniProtKB-SubCell"/>
</dbReference>
<dbReference type="PROSITE" id="PS50057">
    <property type="entry name" value="FERM_3"/>
    <property type="match status" value="1"/>
</dbReference>
<dbReference type="InterPro" id="IPR019749">
    <property type="entry name" value="Band_41_domain"/>
</dbReference>
<reference evidence="8" key="3">
    <citation type="submission" date="2025-09" db="UniProtKB">
        <authorList>
            <consortium name="Ensembl"/>
        </authorList>
    </citation>
    <scope>IDENTIFICATION</scope>
</reference>
<dbReference type="PROSITE" id="PS00660">
    <property type="entry name" value="FERM_1"/>
    <property type="match status" value="1"/>
</dbReference>